<reference evidence="10 11" key="1">
    <citation type="submission" date="2021-01" db="EMBL/GenBank/DDBJ databases">
        <title>Genome Sequence and Methylation Pattern of Haloterrigena salifodinae BOL5-1, An Extremely Halophilic Archaeon from a Bolivian Salt Mine.</title>
        <authorList>
            <person name="DasSarma P."/>
            <person name="Anton B.P."/>
            <person name="DasSarma S.L."/>
            <person name="von Ehrenheim H.A.L."/>
            <person name="Martinez F.L."/>
            <person name="Guzman D."/>
            <person name="Roberts R.J."/>
            <person name="DasSarma S."/>
        </authorList>
    </citation>
    <scope>NUCLEOTIDE SEQUENCE [LARGE SCALE GENOMIC DNA]</scope>
    <source>
        <strain evidence="10 11">BOL5-1</strain>
    </source>
</reference>
<evidence type="ECO:0000256" key="8">
    <source>
        <dbReference type="SAM" id="MobiDB-lite"/>
    </source>
</evidence>
<evidence type="ECO:0000256" key="5">
    <source>
        <dbReference type="ARBA" id="ARBA00022989"/>
    </source>
</evidence>
<dbReference type="InterPro" id="IPR000515">
    <property type="entry name" value="MetI-like"/>
</dbReference>
<name>A0A8T8E0Q2_9EURY</name>
<keyword evidence="4 7" id="KW-0812">Transmembrane</keyword>
<feature type="transmembrane region" description="Helical" evidence="7">
    <location>
        <begin position="117"/>
        <end position="138"/>
    </location>
</feature>
<feature type="region of interest" description="Disordered" evidence="8">
    <location>
        <begin position="14"/>
        <end position="38"/>
    </location>
</feature>
<keyword evidence="3" id="KW-1003">Cell membrane</keyword>
<dbReference type="Pfam" id="PF00528">
    <property type="entry name" value="BPD_transp_1"/>
    <property type="match status" value="1"/>
</dbReference>
<feature type="domain" description="ABC transmembrane type-1" evidence="9">
    <location>
        <begin position="113"/>
        <end position="328"/>
    </location>
</feature>
<dbReference type="PANTHER" id="PTHR30193">
    <property type="entry name" value="ABC TRANSPORTER PERMEASE PROTEIN"/>
    <property type="match status" value="1"/>
</dbReference>
<dbReference type="AlphaFoldDB" id="A0A8T8E0Q2"/>
<dbReference type="KEGG" id="hsal:JMJ58_20375"/>
<evidence type="ECO:0000313" key="11">
    <source>
        <dbReference type="Proteomes" id="UP000637819"/>
    </source>
</evidence>
<dbReference type="PANTHER" id="PTHR30193:SF42">
    <property type="entry name" value="ABC TRANSPORTER PERMEASE PROTEIN"/>
    <property type="match status" value="1"/>
</dbReference>
<dbReference type="EMBL" id="CP069188">
    <property type="protein sequence ID" value="QRV15227.1"/>
    <property type="molecule type" value="Genomic_DNA"/>
</dbReference>
<evidence type="ECO:0000313" key="10">
    <source>
        <dbReference type="EMBL" id="QRV15227.1"/>
    </source>
</evidence>
<feature type="transmembrane region" description="Helical" evidence="7">
    <location>
        <begin position="200"/>
        <end position="222"/>
    </location>
</feature>
<evidence type="ECO:0000256" key="7">
    <source>
        <dbReference type="RuleBase" id="RU363032"/>
    </source>
</evidence>
<feature type="transmembrane region" description="Helical" evidence="7">
    <location>
        <begin position="305"/>
        <end position="328"/>
    </location>
</feature>
<evidence type="ECO:0000256" key="1">
    <source>
        <dbReference type="ARBA" id="ARBA00004651"/>
    </source>
</evidence>
<evidence type="ECO:0000259" key="9">
    <source>
        <dbReference type="PROSITE" id="PS50928"/>
    </source>
</evidence>
<gene>
    <name evidence="10" type="ORF">JMJ58_20375</name>
</gene>
<dbReference type="GeneID" id="62877533"/>
<evidence type="ECO:0000256" key="6">
    <source>
        <dbReference type="ARBA" id="ARBA00023136"/>
    </source>
</evidence>
<dbReference type="GO" id="GO:0055085">
    <property type="term" value="P:transmembrane transport"/>
    <property type="evidence" value="ECO:0007669"/>
    <property type="project" value="InterPro"/>
</dbReference>
<dbReference type="Proteomes" id="UP000637819">
    <property type="component" value="Chromosome"/>
</dbReference>
<dbReference type="Gene3D" id="1.10.3720.10">
    <property type="entry name" value="MetI-like"/>
    <property type="match status" value="1"/>
</dbReference>
<dbReference type="OrthoDB" id="45815at2157"/>
<feature type="transmembrane region" description="Helical" evidence="7">
    <location>
        <begin position="57"/>
        <end position="78"/>
    </location>
</feature>
<dbReference type="GO" id="GO:0005886">
    <property type="term" value="C:plasma membrane"/>
    <property type="evidence" value="ECO:0007669"/>
    <property type="project" value="UniProtKB-SubCell"/>
</dbReference>
<keyword evidence="6 7" id="KW-0472">Membrane</keyword>
<keyword evidence="2 7" id="KW-0813">Transport</keyword>
<comment type="similarity">
    <text evidence="7">Belongs to the binding-protein-dependent transport system permease family.</text>
</comment>
<organism evidence="10 11">
    <name type="scientific">Haloterrigena salifodinae</name>
    <dbReference type="NCBI Taxonomy" id="2675099"/>
    <lineage>
        <taxon>Archaea</taxon>
        <taxon>Methanobacteriati</taxon>
        <taxon>Methanobacteriota</taxon>
        <taxon>Stenosarchaea group</taxon>
        <taxon>Halobacteria</taxon>
        <taxon>Halobacteriales</taxon>
        <taxon>Natrialbaceae</taxon>
        <taxon>Haloterrigena</taxon>
    </lineage>
</organism>
<feature type="transmembrane region" description="Helical" evidence="7">
    <location>
        <begin position="150"/>
        <end position="170"/>
    </location>
</feature>
<evidence type="ECO:0000256" key="2">
    <source>
        <dbReference type="ARBA" id="ARBA00022448"/>
    </source>
</evidence>
<dbReference type="CDD" id="cd06261">
    <property type="entry name" value="TM_PBP2"/>
    <property type="match status" value="1"/>
</dbReference>
<proteinExistence type="inferred from homology"/>
<keyword evidence="5 7" id="KW-1133">Transmembrane helix</keyword>
<comment type="subcellular location">
    <subcellularLocation>
        <location evidence="1 7">Cell membrane</location>
        <topology evidence="1 7">Multi-pass membrane protein</topology>
    </subcellularLocation>
</comment>
<accession>A0A8T8E0Q2</accession>
<dbReference type="RefSeq" id="WP_204747805.1">
    <property type="nucleotide sequence ID" value="NZ_CP069188.1"/>
</dbReference>
<feature type="transmembrane region" description="Helical" evidence="7">
    <location>
        <begin position="256"/>
        <end position="276"/>
    </location>
</feature>
<protein>
    <submittedName>
        <fullName evidence="10">Sugar ABC transporter permease</fullName>
    </submittedName>
</protein>
<sequence>MKRFLALLRSVRRNRDDGPESGQTGRERRVRTDGGTTEGRSTLRRWLDSDIVQSSPFWLPPFLLMGFFVYAAIGWNLLLSLTEYSGFGDPNYSNLSLHNYRAMLDDPGMWAATRNTFVLLVGFTVVCLIVGLLLALLLDREIRFSRSFRTIYLLPFALSFIVTAQFWRWMYNVNNGIVNQFIGIFGLGPYNWLGSPRLVLGAVIFALVWQFSGYTMIIYLAALRSIPNDQYEAARVDGASTVRMYWRVIVPQLRPAMVSATVTLVLFALKAFDFLYATFDGYRPRRGADILATKMVRESFGRSEWAYGSSIALMLFVLSLGVIAPYLYNQYKRGNL</sequence>
<dbReference type="InterPro" id="IPR035906">
    <property type="entry name" value="MetI-like_sf"/>
</dbReference>
<keyword evidence="11" id="KW-1185">Reference proteome</keyword>
<evidence type="ECO:0000256" key="4">
    <source>
        <dbReference type="ARBA" id="ARBA00022692"/>
    </source>
</evidence>
<dbReference type="SUPFAM" id="SSF161098">
    <property type="entry name" value="MetI-like"/>
    <property type="match status" value="1"/>
</dbReference>
<dbReference type="InterPro" id="IPR051393">
    <property type="entry name" value="ABC_transporter_permease"/>
</dbReference>
<feature type="transmembrane region" description="Helical" evidence="7">
    <location>
        <begin position="176"/>
        <end position="193"/>
    </location>
</feature>
<evidence type="ECO:0000256" key="3">
    <source>
        <dbReference type="ARBA" id="ARBA00022475"/>
    </source>
</evidence>
<dbReference type="PROSITE" id="PS50928">
    <property type="entry name" value="ABC_TM1"/>
    <property type="match status" value="1"/>
</dbReference>